<dbReference type="AlphaFoldDB" id="A0A9D5JXQ1"/>
<accession>A0A9D5JXQ1</accession>
<feature type="domain" description="Glycosyl transferase family 1" evidence="1">
    <location>
        <begin position="226"/>
        <end position="364"/>
    </location>
</feature>
<dbReference type="Pfam" id="PF00534">
    <property type="entry name" value="Glycos_transf_1"/>
    <property type="match status" value="1"/>
</dbReference>
<dbReference type="SUPFAM" id="SSF53756">
    <property type="entry name" value="UDP-Glycosyltransferase/glycogen phosphorylase"/>
    <property type="match status" value="1"/>
</dbReference>
<organism evidence="2 3">
    <name type="scientific">candidate division KSB3 bacterium</name>
    <dbReference type="NCBI Taxonomy" id="2044937"/>
    <lineage>
        <taxon>Bacteria</taxon>
        <taxon>candidate division KSB3</taxon>
    </lineage>
</organism>
<dbReference type="EMBL" id="WJJP01000524">
    <property type="protein sequence ID" value="MBD3326088.1"/>
    <property type="molecule type" value="Genomic_DNA"/>
</dbReference>
<dbReference type="PANTHER" id="PTHR12526">
    <property type="entry name" value="GLYCOSYLTRANSFERASE"/>
    <property type="match status" value="1"/>
</dbReference>
<dbReference type="InterPro" id="IPR001296">
    <property type="entry name" value="Glyco_trans_1"/>
</dbReference>
<comment type="caution">
    <text evidence="2">The sequence shown here is derived from an EMBL/GenBank/DDBJ whole genome shotgun (WGS) entry which is preliminary data.</text>
</comment>
<dbReference type="Gene3D" id="3.40.50.2000">
    <property type="entry name" value="Glycogen Phosphorylase B"/>
    <property type="match status" value="2"/>
</dbReference>
<reference evidence="2" key="1">
    <citation type="submission" date="2019-11" db="EMBL/GenBank/DDBJ databases">
        <title>Microbial mats filling the niche in hypersaline microbial mats.</title>
        <authorList>
            <person name="Wong H.L."/>
            <person name="Macleod F.I."/>
            <person name="White R.A. III"/>
            <person name="Burns B.P."/>
        </authorList>
    </citation>
    <scope>NUCLEOTIDE SEQUENCE</scope>
    <source>
        <strain evidence="2">Rbin_158</strain>
    </source>
</reference>
<sequence>MPAHLGGRHDCRNGGTESLSVEGDYTVNARNIRRFAARLQTLWAGDSPTDLYYVTVHEQWVFYWIAHDLTTELRNTFGLRIQTIDTPDTLQHQLIHFGDRYAYLNGTFRTLHPSNTVFLTWFHGDPQDPRPHMQAQFQVLPEAAEHIAKIVTSCRISKDVLLTLGIPEEQVTIIPIGIDLSRFTPGTPTARRQMRAALGIPEDAVCLGSFQKDGLGWEAGLDPKLEKGPDVLLATIQQLKRRYANLFVLLTGPARGYIIRGLQNLNVPYVHHYLPHYHDIIPYYHALDLYVISSRCEGGPKALLESWATGVPVVSTRMGMAADWMRHGGNGMLAEVEDPAHLAEGASALLEDRTLRDACCRQGYDDVQQFDWPIIADHYYRKLYQAFLE</sequence>
<dbReference type="PANTHER" id="PTHR12526:SF637">
    <property type="entry name" value="GLYCOSYLTRANSFERASE EPSF-RELATED"/>
    <property type="match status" value="1"/>
</dbReference>
<evidence type="ECO:0000313" key="3">
    <source>
        <dbReference type="Proteomes" id="UP000649604"/>
    </source>
</evidence>
<dbReference type="CDD" id="cd03801">
    <property type="entry name" value="GT4_PimA-like"/>
    <property type="match status" value="1"/>
</dbReference>
<protein>
    <submittedName>
        <fullName evidence="2">Glycosyltransferase</fullName>
    </submittedName>
</protein>
<evidence type="ECO:0000313" key="2">
    <source>
        <dbReference type="EMBL" id="MBD3326088.1"/>
    </source>
</evidence>
<evidence type="ECO:0000259" key="1">
    <source>
        <dbReference type="Pfam" id="PF00534"/>
    </source>
</evidence>
<name>A0A9D5JXQ1_9BACT</name>
<gene>
    <name evidence="2" type="ORF">GF339_15995</name>
</gene>
<proteinExistence type="predicted"/>
<dbReference type="GO" id="GO:0016757">
    <property type="term" value="F:glycosyltransferase activity"/>
    <property type="evidence" value="ECO:0007669"/>
    <property type="project" value="InterPro"/>
</dbReference>
<dbReference type="Proteomes" id="UP000649604">
    <property type="component" value="Unassembled WGS sequence"/>
</dbReference>